<dbReference type="EMBL" id="PIUM01000012">
    <property type="protein sequence ID" value="PKU24373.1"/>
    <property type="molecule type" value="Genomic_DNA"/>
</dbReference>
<dbReference type="Proteomes" id="UP000233293">
    <property type="component" value="Unassembled WGS sequence"/>
</dbReference>
<organism evidence="2 3">
    <name type="scientific">Telmatospirillum siberiense</name>
    <dbReference type="NCBI Taxonomy" id="382514"/>
    <lineage>
        <taxon>Bacteria</taxon>
        <taxon>Pseudomonadati</taxon>
        <taxon>Pseudomonadota</taxon>
        <taxon>Alphaproteobacteria</taxon>
        <taxon>Rhodospirillales</taxon>
        <taxon>Rhodospirillaceae</taxon>
        <taxon>Telmatospirillum</taxon>
    </lineage>
</organism>
<proteinExistence type="predicted"/>
<keyword evidence="3" id="KW-1185">Reference proteome</keyword>
<feature type="compositionally biased region" description="Acidic residues" evidence="1">
    <location>
        <begin position="62"/>
        <end position="73"/>
    </location>
</feature>
<evidence type="ECO:0000256" key="1">
    <source>
        <dbReference type="SAM" id="MobiDB-lite"/>
    </source>
</evidence>
<evidence type="ECO:0000313" key="3">
    <source>
        <dbReference type="Proteomes" id="UP000233293"/>
    </source>
</evidence>
<reference evidence="3" key="1">
    <citation type="submission" date="2017-12" db="EMBL/GenBank/DDBJ databases">
        <title>Draft genome sequence of Telmatospirillum siberiense 26-4b1T, an acidotolerant peatland alphaproteobacterium potentially involved in sulfur cycling.</title>
        <authorList>
            <person name="Hausmann B."/>
            <person name="Pjevac P."/>
            <person name="Schreck K."/>
            <person name="Herbold C.W."/>
            <person name="Daims H."/>
            <person name="Wagner M."/>
            <person name="Pester M."/>
            <person name="Loy A."/>
        </authorList>
    </citation>
    <scope>NUCLEOTIDE SEQUENCE [LARGE SCALE GENOMIC DNA]</scope>
    <source>
        <strain evidence="3">26-4b1</strain>
    </source>
</reference>
<comment type="caution">
    <text evidence="2">The sequence shown here is derived from an EMBL/GenBank/DDBJ whole genome shotgun (WGS) entry which is preliminary data.</text>
</comment>
<sequence>MLSVDDDELELALDTSDESLAELLMLCACNRDDCNMALIIWNAVAKSFALSVVEDVEVDEVEVAEDEEDEVDAESVNTLLV</sequence>
<dbReference type="RefSeq" id="WP_101250912.1">
    <property type="nucleotide sequence ID" value="NZ_PIUM01000012.1"/>
</dbReference>
<accession>A0A2N3PVE1</accession>
<evidence type="ECO:0000313" key="2">
    <source>
        <dbReference type="EMBL" id="PKU24373.1"/>
    </source>
</evidence>
<protein>
    <submittedName>
        <fullName evidence="2">Uncharacterized protein</fullName>
    </submittedName>
</protein>
<dbReference type="AlphaFoldDB" id="A0A2N3PVE1"/>
<name>A0A2N3PVE1_9PROT</name>
<feature type="region of interest" description="Disordered" evidence="1">
    <location>
        <begin position="62"/>
        <end position="81"/>
    </location>
</feature>
<gene>
    <name evidence="2" type="ORF">CWS72_12345</name>
</gene>